<feature type="compositionally biased region" description="Low complexity" evidence="4">
    <location>
        <begin position="1369"/>
        <end position="1384"/>
    </location>
</feature>
<keyword evidence="8" id="KW-1185">Reference proteome</keyword>
<protein>
    <recommendedName>
        <fullName evidence="6">VWFC domain-containing protein</fullName>
    </recommendedName>
</protein>
<evidence type="ECO:0000313" key="7">
    <source>
        <dbReference type="EMBL" id="OQV25149.1"/>
    </source>
</evidence>
<evidence type="ECO:0000256" key="4">
    <source>
        <dbReference type="SAM" id="MobiDB-lite"/>
    </source>
</evidence>
<dbReference type="SMART" id="SM00214">
    <property type="entry name" value="VWC"/>
    <property type="match status" value="4"/>
</dbReference>
<feature type="region of interest" description="Disordered" evidence="4">
    <location>
        <begin position="735"/>
        <end position="796"/>
    </location>
</feature>
<feature type="region of interest" description="Disordered" evidence="4">
    <location>
        <begin position="587"/>
        <end position="607"/>
    </location>
</feature>
<comment type="caution">
    <text evidence="7">The sequence shown here is derived from an EMBL/GenBank/DDBJ whole genome shotgun (WGS) entry which is preliminary data.</text>
</comment>
<evidence type="ECO:0000256" key="1">
    <source>
        <dbReference type="ARBA" id="ARBA00004613"/>
    </source>
</evidence>
<evidence type="ECO:0000256" key="2">
    <source>
        <dbReference type="ARBA" id="ARBA00022525"/>
    </source>
</evidence>
<feature type="domain" description="VWFC" evidence="6">
    <location>
        <begin position="217"/>
        <end position="279"/>
    </location>
</feature>
<feature type="region of interest" description="Disordered" evidence="4">
    <location>
        <begin position="418"/>
        <end position="454"/>
    </location>
</feature>
<dbReference type="PROSITE" id="PS50184">
    <property type="entry name" value="VWFC_2"/>
    <property type="match status" value="2"/>
</dbReference>
<dbReference type="SUPFAM" id="SSF57603">
    <property type="entry name" value="FnI-like domain"/>
    <property type="match status" value="5"/>
</dbReference>
<dbReference type="InterPro" id="IPR001007">
    <property type="entry name" value="VWF_dom"/>
</dbReference>
<feature type="compositionally biased region" description="Polar residues" evidence="4">
    <location>
        <begin position="442"/>
        <end position="454"/>
    </location>
</feature>
<feature type="compositionally biased region" description="Low complexity" evidence="4">
    <location>
        <begin position="351"/>
        <end position="367"/>
    </location>
</feature>
<dbReference type="Gene3D" id="2.10.70.10">
    <property type="entry name" value="Complement Module, domain 1"/>
    <property type="match status" value="2"/>
</dbReference>
<feature type="signal peptide" evidence="5">
    <location>
        <begin position="1"/>
        <end position="19"/>
    </location>
</feature>
<keyword evidence="2" id="KW-0964">Secreted</keyword>
<proteinExistence type="predicted"/>
<dbReference type="Pfam" id="PF23334">
    <property type="entry name" value="VWC2L_2nd"/>
    <property type="match status" value="1"/>
</dbReference>
<evidence type="ECO:0000259" key="6">
    <source>
        <dbReference type="PROSITE" id="PS50184"/>
    </source>
</evidence>
<dbReference type="Proteomes" id="UP000192578">
    <property type="component" value="Unassembled WGS sequence"/>
</dbReference>
<feature type="region of interest" description="Disordered" evidence="4">
    <location>
        <begin position="1441"/>
        <end position="1485"/>
    </location>
</feature>
<comment type="subcellular location">
    <subcellularLocation>
        <location evidence="1">Secreted</location>
    </subcellularLocation>
</comment>
<sequence>MMWTVIGILSLCWLGSVNSLPNSGGLARSRSQPEARMQMSDLLAPAGTSGSRPTCMHDGRWYYERSVIPTVDSCINCKCENGMVRCNMTLCPMYPNVQEGCQLLHEDGSCCPQLVCNENVAKKLSSVPEIHDATLLGCTYNDFEFGLGDFIPTSDPCQACYCIHNRTQCVHQNCALPESAREGCRPVYHHGICCPIRYDCAEALAVPPTQRPAFTSEGCAVNNKLYDEGEAIVSGKPCEHCYCMKGEMICAMQKCDTPMAGCAPVIKEGQCCPERFECPNLTTTPPPWNNSGVVFSDPAATATTKRKINLNITIETAFPRDPSQQLQQRYSSTTRALDDDVNDPLGDLQHTTSPTVTTTSPSSPAVSSLSLVSAGSQVQNDSTLAVSFGLPTALPTAAQLGFSGNRSAQLTMRINGSQTINSSGRRLPPRAPGLSSPWLPSDNLQSTSTGSNPDVLQYTINQDGSVPVSAAEILNSGSPLGTRPPGDTTVSTLIILPANSLGSTNGNSNDHAVGLFISSSSDSKEIALNSKLNVTSGGSFSSNGAVAVSINGTTVALVPGSKLIASASGNSSVRAVLLPAPIDPSLSDPSSYEGFIRSPPRPPSNRTRVNMVAVDPENNAEIEGAASVSNPGDKLVVQVPGAHLTDYGLATASADPSIANQFEGQTSVRNGDKPIAQTVQAAGHNFPVDPSKSTDIEGALSTLPVIRQPAPGSLKPTDPASPAEVEGWWKSAPTGAIQIGNGTSNGDTSTAVDPTTHSQVESVSAGKTSSTAAPPTTATSTTPRMNGALSVSNPGSKIPIPSVPLDSESLAMIDVALNAAREAQAKRKAQAVQKPPIDPIDNQEVEGALNFPNTAPARPTVTAVLIPIDPSKTVEIEGALRRQEAPATSAAQNISLVAPADPTNTSIINGSLTTLPAVVVSIATTTTTASKLEGSLKMVTPKPQTAAVGGAPVDPTKPSEIEGLLPAAPKVPTVQPPAFPVDPTKAAEIEGALSTLPVIRPASPGSLKPTDPAFEDQFEGVLALQPVALQPVTLQPVTPQPVALQPVTLQPVALQPVVQPAVTVAVPLKPENLTASGQNSGGGASTEAPIVVVPVAVKKPESLVTITRSGGSAVAGSQVAIDPISAGDVEGVLAWHNPIRKVADGVLHPFDPVTSDRFEGALPANFSAPILKPVEPSKVDSVAGLAKPQPHNPLDPEPSDNAEGVWDWNAFRQTNSPTVAVPIAQTAATTTAQPVPVITQTTQAPLSVVKQAQTLDISGAASLSDQSNVTAISTGSQNGTVPANFMMAAGATHDSTSTDSNVTTTTQLPVNLLTSVTESKVIHLPVDPEVDDEVEGQPHHNFKLNWATHPSIDPLPSDGVEGAIERPNDASAAPAASDTTTKTPWTIYTNQHSDSSVSRWVIRTQNPQTAQVGNGRNITWVQGTDSQMPVLVLSSSTTTRIPDAASSVDGSTTTTSSPLPPVTNSTAGPSDVTSTVSSSTAAPSTTTVDLAASVAAVESTTTEVPSVPIVNLGNLDKLPNMRVKENRRASTTTQATTSAVGFGGDADATSPPVWAGSLGSSLTLSNGSIPVQPAFEPGAPLTGIYLNGCFYDGAYYRNYQSVPTGDLVDPCLVRLCKDGVILGPSEQRCPPPIEGCFSTSIPGVCCPVYLCPNYLERNETSYTLTAATGDTLNTEKTKLALAKFCRVGPRFLALNERVVHVVGGAVQCQTCTCKPKGIVCEPGCAQGILITTEIPAVISPRIRFATLSTTPATTLPSTVPPVTEPAGARSCVIHKKRFHHGDEVNFNDPCHICTCMDGLVICKINRRACRNAKLLSDSDAFF</sequence>
<keyword evidence="3 5" id="KW-0732">Signal</keyword>
<dbReference type="Gene3D" id="6.20.200.20">
    <property type="match status" value="1"/>
</dbReference>
<organism evidence="7 8">
    <name type="scientific">Hypsibius exemplaris</name>
    <name type="common">Freshwater tardigrade</name>
    <dbReference type="NCBI Taxonomy" id="2072580"/>
    <lineage>
        <taxon>Eukaryota</taxon>
        <taxon>Metazoa</taxon>
        <taxon>Ecdysozoa</taxon>
        <taxon>Tardigrada</taxon>
        <taxon>Eutardigrada</taxon>
        <taxon>Parachela</taxon>
        <taxon>Hypsibioidea</taxon>
        <taxon>Hypsibiidae</taxon>
        <taxon>Hypsibius</taxon>
    </lineage>
</organism>
<evidence type="ECO:0000256" key="3">
    <source>
        <dbReference type="ARBA" id="ARBA00022729"/>
    </source>
</evidence>
<dbReference type="GO" id="GO:0005576">
    <property type="term" value="C:extracellular region"/>
    <property type="evidence" value="ECO:0007669"/>
    <property type="project" value="UniProtKB-SubCell"/>
</dbReference>
<dbReference type="EMBL" id="MTYJ01000003">
    <property type="protein sequence ID" value="OQV25149.1"/>
    <property type="molecule type" value="Genomic_DNA"/>
</dbReference>
<evidence type="ECO:0000313" key="8">
    <source>
        <dbReference type="Proteomes" id="UP000192578"/>
    </source>
</evidence>
<name>A0A1W0XCE0_HYPEX</name>
<accession>A0A1W0XCE0</accession>
<feature type="region of interest" description="Disordered" evidence="4">
    <location>
        <begin position="319"/>
        <end position="367"/>
    </location>
</feature>
<dbReference type="PANTHER" id="PTHR46698:SF3">
    <property type="entry name" value="TENECTIN ISOFORM 1-RELATED"/>
    <property type="match status" value="1"/>
</dbReference>
<feature type="compositionally biased region" description="Low complexity" evidence="4">
    <location>
        <begin position="768"/>
        <end position="783"/>
    </location>
</feature>
<evidence type="ECO:0000256" key="5">
    <source>
        <dbReference type="SAM" id="SignalP"/>
    </source>
</evidence>
<dbReference type="OrthoDB" id="10068079at2759"/>
<dbReference type="InterPro" id="IPR052424">
    <property type="entry name" value="Kielin_Chordin-BMP_Reg"/>
</dbReference>
<reference evidence="8" key="1">
    <citation type="submission" date="2017-01" db="EMBL/GenBank/DDBJ databases">
        <title>Comparative genomics of anhydrobiosis in the tardigrade Hypsibius dujardini.</title>
        <authorList>
            <person name="Yoshida Y."/>
            <person name="Koutsovoulos G."/>
            <person name="Laetsch D."/>
            <person name="Stevens L."/>
            <person name="Kumar S."/>
            <person name="Horikawa D."/>
            <person name="Ishino K."/>
            <person name="Komine S."/>
            <person name="Tomita M."/>
            <person name="Blaxter M."/>
            <person name="Arakawa K."/>
        </authorList>
    </citation>
    <scope>NUCLEOTIDE SEQUENCE [LARGE SCALE GENOMIC DNA]</scope>
    <source>
        <strain evidence="8">Z151</strain>
    </source>
</reference>
<feature type="compositionally biased region" description="Low complexity" evidence="4">
    <location>
        <begin position="1451"/>
        <end position="1485"/>
    </location>
</feature>
<dbReference type="PANTHER" id="PTHR46698">
    <property type="entry name" value="CROSSVEINLESS 2"/>
    <property type="match status" value="1"/>
</dbReference>
<feature type="compositionally biased region" description="Polar residues" evidence="4">
    <location>
        <begin position="740"/>
        <end position="767"/>
    </location>
</feature>
<feature type="region of interest" description="Disordered" evidence="4">
    <location>
        <begin position="1357"/>
        <end position="1390"/>
    </location>
</feature>
<feature type="chain" id="PRO_5012935606" description="VWFC domain-containing protein" evidence="5">
    <location>
        <begin position="20"/>
        <end position="1822"/>
    </location>
</feature>
<gene>
    <name evidence="7" type="ORF">BV898_00839</name>
</gene>
<feature type="compositionally biased region" description="Polar residues" evidence="4">
    <location>
        <begin position="322"/>
        <end position="335"/>
    </location>
</feature>
<feature type="domain" description="VWFC" evidence="6">
    <location>
        <begin position="53"/>
        <end position="117"/>
    </location>
</feature>
<feature type="region of interest" description="Disordered" evidence="4">
    <location>
        <begin position="1182"/>
        <end position="1204"/>
    </location>
</feature>